<name>A0ABW8WBV7_9PSED</name>
<reference evidence="1 2" key="1">
    <citation type="submission" date="2024-12" db="EMBL/GenBank/DDBJ databases">
        <title>Pseudomonas species isolated from Lotus nodules promote plant growth.</title>
        <authorList>
            <person name="Yu Y.-H."/>
            <person name="Kurtenbach J."/>
            <person name="Crosbie D."/>
            <person name="Brachmann A."/>
            <person name="Marin M."/>
        </authorList>
    </citation>
    <scope>NUCLEOTIDE SEQUENCE [LARGE SCALE GENOMIC DNA]</scope>
    <source>
        <strain evidence="1 2">PLb11B</strain>
    </source>
</reference>
<dbReference type="RefSeq" id="WP_407800965.1">
    <property type="nucleotide sequence ID" value="NZ_JBJNUX010000009.1"/>
</dbReference>
<accession>A0ABW8WBV7</accession>
<evidence type="ECO:0000313" key="1">
    <source>
        <dbReference type="EMBL" id="MFL9002381.1"/>
    </source>
</evidence>
<gene>
    <name evidence="1" type="ORF">ACJ8NA_27530</name>
</gene>
<comment type="caution">
    <text evidence="1">The sequence shown here is derived from an EMBL/GenBank/DDBJ whole genome shotgun (WGS) entry which is preliminary data.</text>
</comment>
<evidence type="ECO:0000313" key="2">
    <source>
        <dbReference type="Proteomes" id="UP001628646"/>
    </source>
</evidence>
<sequence>MNSDVEELTMVHPSQEKESFFIQTVVWRQMADELIEINPAARYVDVRDKVDKELDAVFHQYYGRLDKYLEERAEDFRNALPPLS</sequence>
<dbReference type="EMBL" id="JBJNUY010000015">
    <property type="protein sequence ID" value="MFL9002381.1"/>
    <property type="molecule type" value="Genomic_DNA"/>
</dbReference>
<dbReference type="Proteomes" id="UP001628646">
    <property type="component" value="Unassembled WGS sequence"/>
</dbReference>
<proteinExistence type="predicted"/>
<protein>
    <submittedName>
        <fullName evidence="1">Uncharacterized protein</fullName>
    </submittedName>
</protein>
<organism evidence="1 2">
    <name type="scientific">Pseudomonas azerbaijanorientalis</name>
    <dbReference type="NCBI Taxonomy" id="2842350"/>
    <lineage>
        <taxon>Bacteria</taxon>
        <taxon>Pseudomonadati</taxon>
        <taxon>Pseudomonadota</taxon>
        <taxon>Gammaproteobacteria</taxon>
        <taxon>Pseudomonadales</taxon>
        <taxon>Pseudomonadaceae</taxon>
        <taxon>Pseudomonas</taxon>
    </lineage>
</organism>
<keyword evidence="2" id="KW-1185">Reference proteome</keyword>